<dbReference type="Proteomes" id="UP000282195">
    <property type="component" value="Chromosome"/>
</dbReference>
<dbReference type="Gene3D" id="1.25.40.10">
    <property type="entry name" value="Tetratricopeptide repeat domain"/>
    <property type="match status" value="1"/>
</dbReference>
<accession>A0A387FRG5</accession>
<dbReference type="EMBL" id="CP032694">
    <property type="protein sequence ID" value="AYG61378.1"/>
    <property type="molecule type" value="Genomic_DNA"/>
</dbReference>
<dbReference type="InterPro" id="IPR011990">
    <property type="entry name" value="TPR-like_helical_dom_sf"/>
</dbReference>
<name>A0A387FRG5_9HYPH</name>
<gene>
    <name evidence="1" type="ORF">CCGE525_08915</name>
</gene>
<dbReference type="RefSeq" id="WP_120706334.1">
    <property type="nucleotide sequence ID" value="NZ_CP032694.1"/>
</dbReference>
<proteinExistence type="predicted"/>
<organism evidence="1 2">
    <name type="scientific">Rhizobium jaguaris</name>
    <dbReference type="NCBI Taxonomy" id="1312183"/>
    <lineage>
        <taxon>Bacteria</taxon>
        <taxon>Pseudomonadati</taxon>
        <taxon>Pseudomonadota</taxon>
        <taxon>Alphaproteobacteria</taxon>
        <taxon>Hyphomicrobiales</taxon>
        <taxon>Rhizobiaceae</taxon>
        <taxon>Rhizobium/Agrobacterium group</taxon>
        <taxon>Rhizobium</taxon>
    </lineage>
</organism>
<dbReference type="KEGG" id="rjg:CCGE525_08915"/>
<evidence type="ECO:0000313" key="1">
    <source>
        <dbReference type="EMBL" id="AYG61378.1"/>
    </source>
</evidence>
<dbReference type="SUPFAM" id="SSF48452">
    <property type="entry name" value="TPR-like"/>
    <property type="match status" value="1"/>
</dbReference>
<reference evidence="1 2" key="1">
    <citation type="submission" date="2018-10" db="EMBL/GenBank/DDBJ databases">
        <title>Rhizobium etli, R. leguminosarum and a new Rhizobium genospecies from Phaseolus dumosus.</title>
        <authorList>
            <person name="Ramirez-Puebla S.T."/>
            <person name="Rogel-Hernandez M.A."/>
            <person name="Guerrero G."/>
            <person name="Ormeno-Orrillo E."/>
            <person name="Martinez-Romero J.C."/>
            <person name="Negrete-Yankelevich S."/>
            <person name="Martinez-Romero E."/>
        </authorList>
    </citation>
    <scope>NUCLEOTIDE SEQUENCE [LARGE SCALE GENOMIC DNA]</scope>
    <source>
        <strain evidence="1 2">CCGE525</strain>
    </source>
</reference>
<dbReference type="AlphaFoldDB" id="A0A387FRG5"/>
<dbReference type="OrthoDB" id="54411at2"/>
<protein>
    <submittedName>
        <fullName evidence="1">Uncharacterized protein</fullName>
    </submittedName>
</protein>
<evidence type="ECO:0000313" key="2">
    <source>
        <dbReference type="Proteomes" id="UP000282195"/>
    </source>
</evidence>
<keyword evidence="2" id="KW-1185">Reference proteome</keyword>
<sequence>MTFSLRTFGGLKLLDSDGHDVAFPEKGLLILCYLLADSMERELRGTMAHFLWGHDDYGSAQVNLRKLVSRIKSRQAELGVEFLRFTETVIEFEPSSLASDMSFTDDGTDQPFSKLALLVKTLESDFLAGANCQSPVFRRWLRAQKSRHAALLKETLTIAAARAVAKEEVALVKETALLIFSADSEDTDIHRMLLNIFDAAGEVEYFRQIFEGRGELLASWSRLRAKSSPVLEQVRETGSMPVSKAAAEMAPKIKIPRLILLPPSNYSRNSGGAMIAASLIEDITIGFCALNSLQVIAPYTAVQISRQKDEDPLVTFERHDISYILDTRLSGQDGEMSLFSQLIELASHEIVWAERFSLELSSLLRQRRDISRRIALSVASQIERHEMMRSHFEEKPTAYHRYLMGRRYLNRLTLPNLQRARKELKASLEESENFALALSSIARTYSKEWLLTARGDVDLLKSAEKFAMQAIAARHNMADGYRELGVAKVLQGAIDESVEALELAETLSPHYADVIADHADTLVHFSRPDLALQKIERAIELNPLSPDSYLWTASGASYCLGHFEGALGYIDRMADPSLVDRLSAASWAMLGNGDKANFFVRRVRETNPNFDVDKWLSVVPLKEQWQKDIYREGLKKAGF</sequence>